<dbReference type="Proteomes" id="UP001497700">
    <property type="component" value="Unassembled WGS sequence"/>
</dbReference>
<reference evidence="1 2" key="1">
    <citation type="journal article" date="2022" name="New Phytol.">
        <title>Ecological generalism drives hyperdiversity of secondary metabolite gene clusters in xylarialean endophytes.</title>
        <authorList>
            <person name="Franco M.E.E."/>
            <person name="Wisecaver J.H."/>
            <person name="Arnold A.E."/>
            <person name="Ju Y.M."/>
            <person name="Slot J.C."/>
            <person name="Ahrendt S."/>
            <person name="Moore L.P."/>
            <person name="Eastman K.E."/>
            <person name="Scott K."/>
            <person name="Konkel Z."/>
            <person name="Mondo S.J."/>
            <person name="Kuo A."/>
            <person name="Hayes R.D."/>
            <person name="Haridas S."/>
            <person name="Andreopoulos B."/>
            <person name="Riley R."/>
            <person name="LaButti K."/>
            <person name="Pangilinan J."/>
            <person name="Lipzen A."/>
            <person name="Amirebrahimi M."/>
            <person name="Yan J."/>
            <person name="Adam C."/>
            <person name="Keymanesh K."/>
            <person name="Ng V."/>
            <person name="Louie K."/>
            <person name="Northen T."/>
            <person name="Drula E."/>
            <person name="Henrissat B."/>
            <person name="Hsieh H.M."/>
            <person name="Youens-Clark K."/>
            <person name="Lutzoni F."/>
            <person name="Miadlikowska J."/>
            <person name="Eastwood D.C."/>
            <person name="Hamelin R.C."/>
            <person name="Grigoriev I.V."/>
            <person name="U'Ren J.M."/>
        </authorList>
    </citation>
    <scope>NUCLEOTIDE SEQUENCE [LARGE SCALE GENOMIC DNA]</scope>
    <source>
        <strain evidence="1 2">CBS 119005</strain>
    </source>
</reference>
<dbReference type="EMBL" id="MU393610">
    <property type="protein sequence ID" value="KAI4859845.1"/>
    <property type="molecule type" value="Genomic_DNA"/>
</dbReference>
<keyword evidence="1" id="KW-0675">Receptor</keyword>
<keyword evidence="2" id="KW-1185">Reference proteome</keyword>
<protein>
    <submittedName>
        <fullName evidence="1">G protein-coupled glucose receptor regulating Gpa2-domain-containing protein</fullName>
    </submittedName>
</protein>
<comment type="caution">
    <text evidence="1">The sequence shown here is derived from an EMBL/GenBank/DDBJ whole genome shotgun (WGS) entry which is preliminary data.</text>
</comment>
<evidence type="ECO:0000313" key="1">
    <source>
        <dbReference type="EMBL" id="KAI4859845.1"/>
    </source>
</evidence>
<name>A0ACB9YLD8_9PEZI</name>
<accession>A0ACB9YLD8</accession>
<proteinExistence type="predicted"/>
<sequence length="588" mass="66820">MAPLAKPSLEALTETLTSPIALFSKRISGPGPVLNKQELLTLMSVSLCTALISILAVLCAFYWFVRMRRSFRHDLIMLLIQSDMMKALWLVVCPAAFFVKAPIHSNSTFCQVSGFFLTASIEASDISVLLIAIHTALLILKPQTPNGVSGLYPCRYFAYIFWAVVPIILASIVPITGGRFENSGPHCYLPLHPTWYRRALSWIPRYVIFGTIIISYALLYLYVISRYRRFGKAQRRAQKHNHRRHRNHDLLDPTRRSLGHDGDPRERHDSLLSTISTSDSGEEAFVPPKRFGHIRRSSIKWNPVVYGDSTELPAKRQSQPDLGSPTSTSFSAAGEISISLPRPVHCRSLSLPQQSEPNYFRWKRSMSIGSHIITSSVSDIINSFQRGSPSSDGAVRTSLSSSTYLSREELEDAVCRSREKMQRQLRLLFVYPAVYMLTWITPFVSHVVRYNDENAVDPTNGTDPPFGLMLTSLASLCIGAAVDCCFFSLWEKPWLHMRGGFWEGLALRLRIRTPMRHRSRGVGRTREERYMDARTARVRREQENLDNMNNEATAGARRDSHRLRHTAPREWWDVLDVDLHDTSSERLV</sequence>
<evidence type="ECO:0000313" key="2">
    <source>
        <dbReference type="Proteomes" id="UP001497700"/>
    </source>
</evidence>
<organism evidence="1 2">
    <name type="scientific">Hypoxylon rubiginosum</name>
    <dbReference type="NCBI Taxonomy" id="110542"/>
    <lineage>
        <taxon>Eukaryota</taxon>
        <taxon>Fungi</taxon>
        <taxon>Dikarya</taxon>
        <taxon>Ascomycota</taxon>
        <taxon>Pezizomycotina</taxon>
        <taxon>Sordariomycetes</taxon>
        <taxon>Xylariomycetidae</taxon>
        <taxon>Xylariales</taxon>
        <taxon>Hypoxylaceae</taxon>
        <taxon>Hypoxylon</taxon>
    </lineage>
</organism>
<gene>
    <name evidence="1" type="ORF">F4820DRAFT_462160</name>
</gene>